<feature type="chain" id="PRO_5045737596" evidence="1">
    <location>
        <begin position="21"/>
        <end position="383"/>
    </location>
</feature>
<accession>A0ABX7Y484</accession>
<dbReference type="RefSeq" id="WP_212323424.1">
    <property type="nucleotide sequence ID" value="NZ_AP024463.1"/>
</dbReference>
<evidence type="ECO:0000313" key="3">
    <source>
        <dbReference type="Proteomes" id="UP000678513"/>
    </source>
</evidence>
<name>A0ABX7Y484_9ACTN</name>
<sequence length="383" mass="41868">MSIRRRVMAALALAGITAWTAGCIGDAEIRGDCSTGVAVLWSSETAFPSWVEIWTTGGRQAKIRADVQGIHKVAEFSGATPSPWFSTTGNTVHDKSSIGRLNRSDCSVQITQLKETAPFDFADVAGHPAVSYLREIGNTEVDVYSPEGTRQGSYRTGNAEPSQLAVSGSDLLAFTTTMTRDATPPQGPVELQTISGPPENLTLSNRVNLSKAFDWPSIDGSVGDATVLDGKVYFALPTLENQDVEPMLDLKLTTLGVVDQASGRVDQIQLEHDMPYQVEQHNGQIYVAHTFINPAYRDFSEYRYISRITPETGKVETFDVGPLLREIAFSDGLLHVLHYDRENPVLEIYQPETMQKLATHHLQTPTGDYYYIGAIGLGTPSGR</sequence>
<dbReference type="Proteomes" id="UP000678513">
    <property type="component" value="Chromosome"/>
</dbReference>
<evidence type="ECO:0000256" key="1">
    <source>
        <dbReference type="SAM" id="SignalP"/>
    </source>
</evidence>
<protein>
    <submittedName>
        <fullName evidence="2">Uncharacterized protein</fullName>
    </submittedName>
</protein>
<proteinExistence type="predicted"/>
<gene>
    <name evidence="2" type="ORF">J5A65_14080</name>
</gene>
<dbReference type="PROSITE" id="PS51257">
    <property type="entry name" value="PROKAR_LIPOPROTEIN"/>
    <property type="match status" value="1"/>
</dbReference>
<organism evidence="2 3">
    <name type="scientific">Arachnia rubra</name>
    <dbReference type="NCBI Taxonomy" id="1547448"/>
    <lineage>
        <taxon>Bacteria</taxon>
        <taxon>Bacillati</taxon>
        <taxon>Actinomycetota</taxon>
        <taxon>Actinomycetes</taxon>
        <taxon>Propionibacteriales</taxon>
        <taxon>Propionibacteriaceae</taxon>
        <taxon>Arachnia</taxon>
    </lineage>
</organism>
<keyword evidence="1" id="KW-0732">Signal</keyword>
<dbReference type="EMBL" id="CP072384">
    <property type="protein sequence ID" value="QUC08015.1"/>
    <property type="molecule type" value="Genomic_DNA"/>
</dbReference>
<reference evidence="2 3" key="1">
    <citation type="submission" date="2021-03" db="EMBL/GenBank/DDBJ databases">
        <title>Human Oral Microbial Genomes.</title>
        <authorList>
            <person name="Johnston C.D."/>
            <person name="Chen T."/>
            <person name="Dewhirst F.E."/>
        </authorList>
    </citation>
    <scope>NUCLEOTIDE SEQUENCE [LARGE SCALE GENOMIC DNA]</scope>
    <source>
        <strain evidence="2 3">DSMZ 100122</strain>
    </source>
</reference>
<keyword evidence="3" id="KW-1185">Reference proteome</keyword>
<evidence type="ECO:0000313" key="2">
    <source>
        <dbReference type="EMBL" id="QUC08015.1"/>
    </source>
</evidence>
<feature type="signal peptide" evidence="1">
    <location>
        <begin position="1"/>
        <end position="20"/>
    </location>
</feature>